<dbReference type="InterPro" id="IPR047575">
    <property type="entry name" value="Sm"/>
</dbReference>
<reference evidence="2" key="1">
    <citation type="submission" date="2021-01" db="EMBL/GenBank/DDBJ databases">
        <authorList>
            <person name="Corre E."/>
            <person name="Pelletier E."/>
            <person name="Niang G."/>
            <person name="Scheremetjew M."/>
            <person name="Finn R."/>
            <person name="Kale V."/>
            <person name="Holt S."/>
            <person name="Cochrane G."/>
            <person name="Meng A."/>
            <person name="Brown T."/>
            <person name="Cohen L."/>
        </authorList>
    </citation>
    <scope>NUCLEOTIDE SEQUENCE</scope>
    <source>
        <strain evidence="2">CCMP 2712</strain>
    </source>
</reference>
<evidence type="ECO:0000313" key="2">
    <source>
        <dbReference type="EMBL" id="CAE2333450.1"/>
    </source>
</evidence>
<dbReference type="SUPFAM" id="SSF50182">
    <property type="entry name" value="Sm-like ribonucleoproteins"/>
    <property type="match status" value="1"/>
</dbReference>
<feature type="domain" description="Sm" evidence="1">
    <location>
        <begin position="26"/>
        <end position="106"/>
    </location>
</feature>
<dbReference type="EMBL" id="HBKN01044257">
    <property type="protein sequence ID" value="CAE2333450.1"/>
    <property type="molecule type" value="Transcribed_RNA"/>
</dbReference>
<dbReference type="InterPro" id="IPR050914">
    <property type="entry name" value="snRNP_SmB/NAA38-like"/>
</dbReference>
<dbReference type="GO" id="GO:0031417">
    <property type="term" value="C:NatC complex"/>
    <property type="evidence" value="ECO:0007669"/>
    <property type="project" value="InterPro"/>
</dbReference>
<dbReference type="CDD" id="cd06168">
    <property type="entry name" value="LSMD1"/>
    <property type="match status" value="1"/>
</dbReference>
<organism evidence="2">
    <name type="scientific">Guillardia theta</name>
    <name type="common">Cryptophyte</name>
    <name type="synonym">Cryptomonas phi</name>
    <dbReference type="NCBI Taxonomy" id="55529"/>
    <lineage>
        <taxon>Eukaryota</taxon>
        <taxon>Cryptophyceae</taxon>
        <taxon>Pyrenomonadales</taxon>
        <taxon>Geminigeraceae</taxon>
        <taxon>Guillardia</taxon>
    </lineage>
</organism>
<dbReference type="AlphaFoldDB" id="A0A7S4PFG5"/>
<dbReference type="PANTHER" id="PTHR10701:SF5">
    <property type="entry name" value="N-ALPHA-ACETYLTRANSFERASE 38, NATC AUXILIARY SUBUNIT"/>
    <property type="match status" value="1"/>
</dbReference>
<evidence type="ECO:0000259" key="1">
    <source>
        <dbReference type="PROSITE" id="PS52002"/>
    </source>
</evidence>
<dbReference type="Gene3D" id="2.30.30.100">
    <property type="match status" value="1"/>
</dbReference>
<dbReference type="PROSITE" id="PS52002">
    <property type="entry name" value="SM"/>
    <property type="match status" value="1"/>
</dbReference>
<dbReference type="Pfam" id="PF01423">
    <property type="entry name" value="LSM"/>
    <property type="match status" value="1"/>
</dbReference>
<accession>A0A7S4PFG5</accession>
<dbReference type="InterPro" id="IPR001163">
    <property type="entry name" value="Sm_dom_euk/arc"/>
</dbReference>
<sequence length="118" mass="13037">MEDEWTLAKVVSPDGSKEYVDADKQKNLNLLKDYVNKTCRITLIDGRVVSGLLICFDYQGNVLVNNASEESTKMSSSGSETKETRSLGMIMVKPQHLVKFEVGQLSDSPSLCDDSVCL</sequence>
<protein>
    <recommendedName>
        <fullName evidence="1">Sm domain-containing protein</fullName>
    </recommendedName>
</protein>
<dbReference type="PANTHER" id="PTHR10701">
    <property type="entry name" value="SMALL NUCLEAR RIBONUCLEOPROTEIN-ASSOCIATED PROTEIN B AND N"/>
    <property type="match status" value="1"/>
</dbReference>
<proteinExistence type="predicted"/>
<dbReference type="SMART" id="SM00651">
    <property type="entry name" value="Sm"/>
    <property type="match status" value="1"/>
</dbReference>
<dbReference type="InterPro" id="IPR010920">
    <property type="entry name" value="LSM_dom_sf"/>
</dbReference>
<dbReference type="GO" id="GO:0003723">
    <property type="term" value="F:RNA binding"/>
    <property type="evidence" value="ECO:0007669"/>
    <property type="project" value="InterPro"/>
</dbReference>
<name>A0A7S4PFG5_GUITH</name>
<gene>
    <name evidence="2" type="ORF">GTHE00462_LOCUS34657</name>
</gene>
<dbReference type="InterPro" id="IPR034110">
    <property type="entry name" value="LSMD1_Sm"/>
</dbReference>